<sequence length="122" mass="14215">HEYFYDPEFLTPTNEKEIFREFILEAIYENLSDEIPYLSDAIIKSVKEKTGITEIYASIITERDIHKSMIIGKNGETIKRIGIFARKLIQNLTNTKVFLKLDVVVKKGWSKEEKSLNQIIGY</sequence>
<evidence type="ECO:0000256" key="2">
    <source>
        <dbReference type="PROSITE-ProRule" id="PRU00118"/>
    </source>
</evidence>
<dbReference type="Gene3D" id="3.30.300.20">
    <property type="match status" value="1"/>
</dbReference>
<dbReference type="InterPro" id="IPR004044">
    <property type="entry name" value="KH_dom_type_2"/>
</dbReference>
<dbReference type="PANTHER" id="PTHR42698">
    <property type="entry name" value="GTPASE ERA"/>
    <property type="match status" value="1"/>
</dbReference>
<dbReference type="GO" id="GO:0019843">
    <property type="term" value="F:rRNA binding"/>
    <property type="evidence" value="ECO:0007669"/>
    <property type="project" value="TreeGrafter"/>
</dbReference>
<dbReference type="InterPro" id="IPR015946">
    <property type="entry name" value="KH_dom-like_a/b"/>
</dbReference>
<dbReference type="Proteomes" id="UP000824019">
    <property type="component" value="Unassembled WGS sequence"/>
</dbReference>
<comment type="caution">
    <text evidence="4">The sequence shown here is derived from an EMBL/GenBank/DDBJ whole genome shotgun (WGS) entry which is preliminary data.</text>
</comment>
<reference evidence="4" key="1">
    <citation type="submission" date="2021-02" db="EMBL/GenBank/DDBJ databases">
        <title>Infant gut strain persistence is associated with maternal origin, phylogeny, and functional potential including surface adhesion and iron acquisition.</title>
        <authorList>
            <person name="Lou Y.C."/>
        </authorList>
    </citation>
    <scope>NUCLEOTIDE SEQUENCE</scope>
    <source>
        <strain evidence="4">L3_101_000G1_dasL3_101_000G1_concoct_7_sub</strain>
    </source>
</reference>
<dbReference type="SUPFAM" id="SSF54814">
    <property type="entry name" value="Prokaryotic type KH domain (KH-domain type II)"/>
    <property type="match status" value="1"/>
</dbReference>
<accession>A0A9E1B6Z0</accession>
<name>A0A9E1B6Z0_9BACT</name>
<gene>
    <name evidence="4" type="ORF">KIC69_05135</name>
</gene>
<dbReference type="GO" id="GO:0000028">
    <property type="term" value="P:ribosomal small subunit assembly"/>
    <property type="evidence" value="ECO:0007669"/>
    <property type="project" value="TreeGrafter"/>
</dbReference>
<dbReference type="GO" id="GO:0005829">
    <property type="term" value="C:cytosol"/>
    <property type="evidence" value="ECO:0007669"/>
    <property type="project" value="TreeGrafter"/>
</dbReference>
<evidence type="ECO:0000259" key="3">
    <source>
        <dbReference type="PROSITE" id="PS50823"/>
    </source>
</evidence>
<dbReference type="CDD" id="cd22534">
    <property type="entry name" value="KH-II_Era"/>
    <property type="match status" value="1"/>
</dbReference>
<feature type="domain" description="KH type-2" evidence="3">
    <location>
        <begin position="27"/>
        <end position="107"/>
    </location>
</feature>
<proteinExistence type="predicted"/>
<dbReference type="InterPro" id="IPR009019">
    <property type="entry name" value="KH_sf_prok-type"/>
</dbReference>
<dbReference type="AlphaFoldDB" id="A0A9E1B6Z0"/>
<organism evidence="4 5">
    <name type="scientific">Campylobacter concisus</name>
    <dbReference type="NCBI Taxonomy" id="199"/>
    <lineage>
        <taxon>Bacteria</taxon>
        <taxon>Pseudomonadati</taxon>
        <taxon>Campylobacterota</taxon>
        <taxon>Epsilonproteobacteria</taxon>
        <taxon>Campylobacterales</taxon>
        <taxon>Campylobacteraceae</taxon>
        <taxon>Campylobacter</taxon>
    </lineage>
</organism>
<evidence type="ECO:0000313" key="5">
    <source>
        <dbReference type="Proteomes" id="UP000824019"/>
    </source>
</evidence>
<protein>
    <submittedName>
        <fullName evidence="4">KH domain-containing protein</fullName>
    </submittedName>
</protein>
<dbReference type="Pfam" id="PF07650">
    <property type="entry name" value="KH_2"/>
    <property type="match status" value="1"/>
</dbReference>
<evidence type="ECO:0000256" key="1">
    <source>
        <dbReference type="ARBA" id="ARBA00022884"/>
    </source>
</evidence>
<dbReference type="PROSITE" id="PS50823">
    <property type="entry name" value="KH_TYPE_2"/>
    <property type="match status" value="1"/>
</dbReference>
<evidence type="ECO:0000313" key="4">
    <source>
        <dbReference type="EMBL" id="MBS5830199.1"/>
    </source>
</evidence>
<dbReference type="EMBL" id="JAHAKR010000207">
    <property type="protein sequence ID" value="MBS5830199.1"/>
    <property type="molecule type" value="Genomic_DNA"/>
</dbReference>
<keyword evidence="1 2" id="KW-0694">RNA-binding</keyword>
<dbReference type="GO" id="GO:0043024">
    <property type="term" value="F:ribosomal small subunit binding"/>
    <property type="evidence" value="ECO:0007669"/>
    <property type="project" value="TreeGrafter"/>
</dbReference>
<dbReference type="GO" id="GO:0005525">
    <property type="term" value="F:GTP binding"/>
    <property type="evidence" value="ECO:0007669"/>
    <property type="project" value="InterPro"/>
</dbReference>
<dbReference type="InterPro" id="IPR005662">
    <property type="entry name" value="GTPase_Era-like"/>
</dbReference>
<dbReference type="PANTHER" id="PTHR42698:SF1">
    <property type="entry name" value="GTPASE ERA, MITOCHONDRIAL"/>
    <property type="match status" value="1"/>
</dbReference>
<feature type="non-terminal residue" evidence="4">
    <location>
        <position position="1"/>
    </location>
</feature>